<dbReference type="RefSeq" id="WP_045547479.1">
    <property type="nucleotide sequence ID" value="NZ_JZDQ02000008.1"/>
</dbReference>
<sequence>MATLEDLARIIAELPEATEGERHGHPTWSVRGKSIAWLRPFSKADIRRFGDQTPPAQPILAVNTADLHEKEGVLAAGIDGVFTIEHFNNYPAVLIELSVIDPGDLRDLLVDARLAAAPAELAEGFDG</sequence>
<keyword evidence="2" id="KW-1185">Reference proteome</keyword>
<dbReference type="EMBL" id="JZDQ02000008">
    <property type="protein sequence ID" value="OIJ27509.1"/>
    <property type="molecule type" value="Genomic_DNA"/>
</dbReference>
<protein>
    <recommendedName>
        <fullName evidence="3">MmcQ/YjbR family DNA-binding protein</fullName>
    </recommendedName>
</protein>
<evidence type="ECO:0000313" key="2">
    <source>
        <dbReference type="Proteomes" id="UP000033772"/>
    </source>
</evidence>
<organism evidence="1 2">
    <name type="scientific">Nocardioides luteus</name>
    <dbReference type="NCBI Taxonomy" id="1844"/>
    <lineage>
        <taxon>Bacteria</taxon>
        <taxon>Bacillati</taxon>
        <taxon>Actinomycetota</taxon>
        <taxon>Actinomycetes</taxon>
        <taxon>Propionibacteriales</taxon>
        <taxon>Nocardioidaceae</taxon>
        <taxon>Nocardioides</taxon>
    </lineage>
</organism>
<proteinExistence type="predicted"/>
<comment type="caution">
    <text evidence="1">The sequence shown here is derived from an EMBL/GenBank/DDBJ whole genome shotgun (WGS) entry which is preliminary data.</text>
</comment>
<dbReference type="OrthoDB" id="954305at2"/>
<gene>
    <name evidence="1" type="ORF">UG56_007440</name>
</gene>
<dbReference type="Proteomes" id="UP000033772">
    <property type="component" value="Unassembled WGS sequence"/>
</dbReference>
<evidence type="ECO:0008006" key="3">
    <source>
        <dbReference type="Google" id="ProtNLM"/>
    </source>
</evidence>
<accession>A0A1J4N7M1</accession>
<dbReference type="STRING" id="1844.UG56_007440"/>
<name>A0A1J4N7M1_9ACTN</name>
<evidence type="ECO:0000313" key="1">
    <source>
        <dbReference type="EMBL" id="OIJ27509.1"/>
    </source>
</evidence>
<reference evidence="1" key="1">
    <citation type="submission" date="2016-10" db="EMBL/GenBank/DDBJ databases">
        <title>Draft Genome Sequence of Nocardioides luteus Strain BAFB, an Alkane-Degrading Bacterium Isolated from JP-7 Polluted Soil.</title>
        <authorList>
            <person name="Brown L."/>
            <person name="Ruiz O.N."/>
            <person name="Gunasekera T."/>
        </authorList>
    </citation>
    <scope>NUCLEOTIDE SEQUENCE [LARGE SCALE GENOMIC DNA]</scope>
    <source>
        <strain evidence="1">BAFB</strain>
    </source>
</reference>
<dbReference type="AlphaFoldDB" id="A0A1J4N7M1"/>